<gene>
    <name evidence="1" type="ORF">SCALOS_LOCUS11398</name>
</gene>
<protein>
    <submittedName>
        <fullName evidence="1">11226_t:CDS:1</fullName>
    </submittedName>
</protein>
<feature type="non-terminal residue" evidence="1">
    <location>
        <position position="78"/>
    </location>
</feature>
<dbReference type="EMBL" id="CAJVPM010049514">
    <property type="protein sequence ID" value="CAG8725220.1"/>
    <property type="molecule type" value="Genomic_DNA"/>
</dbReference>
<keyword evidence="2" id="KW-1185">Reference proteome</keyword>
<evidence type="ECO:0000313" key="1">
    <source>
        <dbReference type="EMBL" id="CAG8725220.1"/>
    </source>
</evidence>
<comment type="caution">
    <text evidence="1">The sequence shown here is derived from an EMBL/GenBank/DDBJ whole genome shotgun (WGS) entry which is preliminary data.</text>
</comment>
<sequence>EYDLAYLESQNKDNLWDIIATSIIKYARSTLSGKKSTVRKLVTGKKRKSRNIKKDLKIIGSMCQQCFSKIGQNIDSTD</sequence>
<reference evidence="1" key="1">
    <citation type="submission" date="2021-06" db="EMBL/GenBank/DDBJ databases">
        <authorList>
            <person name="Kallberg Y."/>
            <person name="Tangrot J."/>
            <person name="Rosling A."/>
        </authorList>
    </citation>
    <scope>NUCLEOTIDE SEQUENCE</scope>
    <source>
        <strain evidence="1">AU212A</strain>
    </source>
</reference>
<proteinExistence type="predicted"/>
<name>A0ACA9PU95_9GLOM</name>
<feature type="non-terminal residue" evidence="1">
    <location>
        <position position="1"/>
    </location>
</feature>
<organism evidence="1 2">
    <name type="scientific">Scutellospora calospora</name>
    <dbReference type="NCBI Taxonomy" id="85575"/>
    <lineage>
        <taxon>Eukaryota</taxon>
        <taxon>Fungi</taxon>
        <taxon>Fungi incertae sedis</taxon>
        <taxon>Mucoromycota</taxon>
        <taxon>Glomeromycotina</taxon>
        <taxon>Glomeromycetes</taxon>
        <taxon>Diversisporales</taxon>
        <taxon>Gigasporaceae</taxon>
        <taxon>Scutellospora</taxon>
    </lineage>
</organism>
<accession>A0ACA9PU95</accession>
<dbReference type="Proteomes" id="UP000789860">
    <property type="component" value="Unassembled WGS sequence"/>
</dbReference>
<evidence type="ECO:0000313" key="2">
    <source>
        <dbReference type="Proteomes" id="UP000789860"/>
    </source>
</evidence>